<evidence type="ECO:0000313" key="2">
    <source>
        <dbReference type="EMBL" id="TWI22291.1"/>
    </source>
</evidence>
<accession>A0A562MRT2</accession>
<dbReference type="AlphaFoldDB" id="A0A562MRT2"/>
<protein>
    <submittedName>
        <fullName evidence="2">Uncharacterized protein</fullName>
    </submittedName>
</protein>
<feature type="compositionally biased region" description="Low complexity" evidence="1">
    <location>
        <begin position="74"/>
        <end position="88"/>
    </location>
</feature>
<evidence type="ECO:0000256" key="1">
    <source>
        <dbReference type="SAM" id="MobiDB-lite"/>
    </source>
</evidence>
<sequence>MLGWSLRSARSSRKRPGSAATCPSSGTRSIICRASTATTACRSCAGSMTGATLPRPISLHRWPNGRRAIPGSPPGSRRTSNRRSPSSGCLLGSIDPASTACSWSERSPSRPTKTGWRPTATSTWTICASTRSSLYAKPRDQLHARSISDNPTDQVHLPHSPAIFPPASSFDSLINWDHVLQTFPCKRQFVVRFWRAIVPSVGRT</sequence>
<feature type="region of interest" description="Disordered" evidence="1">
    <location>
        <begin position="1"/>
        <end position="26"/>
    </location>
</feature>
<gene>
    <name evidence="2" type="ORF">IQ26_06659</name>
</gene>
<dbReference type="Proteomes" id="UP000317122">
    <property type="component" value="Unassembled WGS sequence"/>
</dbReference>
<organism evidence="2 3">
    <name type="scientific">Mesorhizobium tianshanense</name>
    <dbReference type="NCBI Taxonomy" id="39844"/>
    <lineage>
        <taxon>Bacteria</taxon>
        <taxon>Pseudomonadati</taxon>
        <taxon>Pseudomonadota</taxon>
        <taxon>Alphaproteobacteria</taxon>
        <taxon>Hyphomicrobiales</taxon>
        <taxon>Phyllobacteriaceae</taxon>
        <taxon>Mesorhizobium</taxon>
    </lineage>
</organism>
<feature type="region of interest" description="Disordered" evidence="1">
    <location>
        <begin position="55"/>
        <end position="118"/>
    </location>
</feature>
<dbReference type="EMBL" id="VLKT01000066">
    <property type="protein sequence ID" value="TWI22291.1"/>
    <property type="molecule type" value="Genomic_DNA"/>
</dbReference>
<comment type="caution">
    <text evidence="2">The sequence shown here is derived from an EMBL/GenBank/DDBJ whole genome shotgun (WGS) entry which is preliminary data.</text>
</comment>
<keyword evidence="3" id="KW-1185">Reference proteome</keyword>
<feature type="compositionally biased region" description="Polar residues" evidence="1">
    <location>
        <begin position="99"/>
        <end position="112"/>
    </location>
</feature>
<proteinExistence type="predicted"/>
<name>A0A562MRT2_9HYPH</name>
<evidence type="ECO:0000313" key="3">
    <source>
        <dbReference type="Proteomes" id="UP000317122"/>
    </source>
</evidence>
<reference evidence="2 3" key="1">
    <citation type="journal article" date="2015" name="Stand. Genomic Sci.">
        <title>Genomic Encyclopedia of Bacterial and Archaeal Type Strains, Phase III: the genomes of soil and plant-associated and newly described type strains.</title>
        <authorList>
            <person name="Whitman W.B."/>
            <person name="Woyke T."/>
            <person name="Klenk H.P."/>
            <person name="Zhou Y."/>
            <person name="Lilburn T.G."/>
            <person name="Beck B.J."/>
            <person name="De Vos P."/>
            <person name="Vandamme P."/>
            <person name="Eisen J.A."/>
            <person name="Garrity G."/>
            <person name="Hugenholtz P."/>
            <person name="Kyrpides N.C."/>
        </authorList>
    </citation>
    <scope>NUCLEOTIDE SEQUENCE [LARGE SCALE GENOMIC DNA]</scope>
    <source>
        <strain evidence="2 3">CGMCC 1.2546</strain>
    </source>
</reference>